<dbReference type="PANTHER" id="PTHR11941:SF45">
    <property type="entry name" value="ENOYL-COA DELTA ISOMERASE 1, MITOCHONDRIAL"/>
    <property type="match status" value="1"/>
</dbReference>
<dbReference type="InterPro" id="IPR029045">
    <property type="entry name" value="ClpP/crotonase-like_dom_sf"/>
</dbReference>
<organism evidence="1">
    <name type="scientific">Lepeophtheirus salmonis</name>
    <name type="common">Salmon louse</name>
    <name type="synonym">Caligus salmonis</name>
    <dbReference type="NCBI Taxonomy" id="72036"/>
    <lineage>
        <taxon>Eukaryota</taxon>
        <taxon>Metazoa</taxon>
        <taxon>Ecdysozoa</taxon>
        <taxon>Arthropoda</taxon>
        <taxon>Crustacea</taxon>
        <taxon>Multicrustacea</taxon>
        <taxon>Hexanauplia</taxon>
        <taxon>Copepoda</taxon>
        <taxon>Siphonostomatoida</taxon>
        <taxon>Caligidae</taxon>
        <taxon>Lepeophtheirus</taxon>
    </lineage>
</organism>
<reference evidence="2" key="2">
    <citation type="submission" date="2014-05" db="EMBL/GenBank/DDBJ databases">
        <authorList>
            <person name="Chronopoulou M."/>
        </authorList>
    </citation>
    <scope>NUCLEOTIDE SEQUENCE</scope>
    <source>
        <tissue evidence="2">Whole organism</tissue>
    </source>
</reference>
<dbReference type="Pfam" id="PF00378">
    <property type="entry name" value="ECH_1"/>
    <property type="match status" value="1"/>
</dbReference>
<gene>
    <name evidence="1" type="primary">D3D2</name>
</gene>
<evidence type="ECO:0000313" key="2">
    <source>
        <dbReference type="EMBL" id="CDW39738.1"/>
    </source>
</evidence>
<dbReference type="AlphaFoldDB" id="D3PHA3"/>
<dbReference type="OMA" id="WFMSSFL"/>
<dbReference type="OrthoDB" id="1696280at2759"/>
<keyword evidence="1" id="KW-0413">Isomerase</keyword>
<dbReference type="CDD" id="cd06558">
    <property type="entry name" value="crotonase-like"/>
    <property type="match status" value="1"/>
</dbReference>
<dbReference type="PANTHER" id="PTHR11941">
    <property type="entry name" value="ENOYL-COA HYDRATASE-RELATED"/>
    <property type="match status" value="1"/>
</dbReference>
<dbReference type="Gene3D" id="3.90.226.10">
    <property type="entry name" value="2-enoyl-CoA Hydratase, Chain A, domain 1"/>
    <property type="match status" value="1"/>
</dbReference>
<dbReference type="GO" id="GO:0016853">
    <property type="term" value="F:isomerase activity"/>
    <property type="evidence" value="ECO:0007669"/>
    <property type="project" value="UniProtKB-KW"/>
</dbReference>
<sequence>MRFIKLHHHIVQFNSASHIFRRNFVLITKTPDNLAIVQLNRPPVNALSLDFMTKIKHTFIELNEDKSIEGIILGSFSEKIFSSGLDLHEIQQVENVKKIAAEFTNMSSTLYGSISKPFAVAISGHAPAGGTVLAMCADYRVVTPNAYLGLNEARLGIVVPSWLSLMYQNLIGQRQSELALMLGTLFNSKYALKLGLVDEIVEDKDEAIRKCTEIVRRLIKEPEKEARELSKILSRKNVLLEMKLDRNGETMASFFKRDKVQSSIKSYLKTLKK</sequence>
<proteinExistence type="evidence at transcript level"/>
<dbReference type="EMBL" id="BT121009">
    <property type="protein sequence ID" value="ADD37939.1"/>
    <property type="molecule type" value="mRNA"/>
</dbReference>
<reference evidence="1" key="1">
    <citation type="submission" date="2010-03" db="EMBL/GenBank/DDBJ databases">
        <title>Atlantic Lepeophtheirus salmonis ESTs and full-length cDNAs.</title>
        <authorList>
            <person name="Yasuike M."/>
            <person name="von Schalburg K."/>
            <person name="Cooper G."/>
            <person name="Leong J."/>
            <person name="Nilsen F."/>
            <person name="Jones S.R.M."/>
            <person name="Koop B.F."/>
        </authorList>
    </citation>
    <scope>NUCLEOTIDE SEQUENCE</scope>
    <source>
        <strain evidence="1">Atlantic form</strain>
        <tissue evidence="1">Mixed tissue</tissue>
    </source>
</reference>
<protein>
    <submittedName>
        <fullName evidence="1">3,2-trans-enoyl-CoA isomerase, mitochondrial</fullName>
    </submittedName>
</protein>
<dbReference type="EMBL" id="HACA01022377">
    <property type="protein sequence ID" value="CDW39738.1"/>
    <property type="molecule type" value="Transcribed_RNA"/>
</dbReference>
<dbReference type="GO" id="GO:0005739">
    <property type="term" value="C:mitochondrion"/>
    <property type="evidence" value="ECO:0007669"/>
    <property type="project" value="TreeGrafter"/>
</dbReference>
<name>D3PHA3_LEPSM</name>
<accession>D3PHA3</accession>
<evidence type="ECO:0000313" key="1">
    <source>
        <dbReference type="EMBL" id="ADD37939.1"/>
    </source>
</evidence>
<dbReference type="InterPro" id="IPR001753">
    <property type="entry name" value="Enoyl-CoA_hydra/iso"/>
</dbReference>
<dbReference type="SUPFAM" id="SSF52096">
    <property type="entry name" value="ClpP/crotonase"/>
    <property type="match status" value="1"/>
</dbReference>
<dbReference type="GO" id="GO:0006635">
    <property type="term" value="P:fatty acid beta-oxidation"/>
    <property type="evidence" value="ECO:0007669"/>
    <property type="project" value="TreeGrafter"/>
</dbReference>
<dbReference type="Gene3D" id="6.10.250.170">
    <property type="match status" value="1"/>
</dbReference>